<evidence type="ECO:0000256" key="5">
    <source>
        <dbReference type="ARBA" id="ARBA00023098"/>
    </source>
</evidence>
<keyword evidence="4" id="KW-1133">Transmembrane helix</keyword>
<keyword evidence="8" id="KW-1208">Phospholipid metabolism</keyword>
<evidence type="ECO:0000313" key="11">
    <source>
        <dbReference type="Proteomes" id="UP000530660"/>
    </source>
</evidence>
<dbReference type="Proteomes" id="UP000530660">
    <property type="component" value="Unassembled WGS sequence"/>
</dbReference>
<evidence type="ECO:0000256" key="8">
    <source>
        <dbReference type="ARBA" id="ARBA00023264"/>
    </source>
</evidence>
<keyword evidence="5" id="KW-0443">Lipid metabolism</keyword>
<evidence type="ECO:0000256" key="3">
    <source>
        <dbReference type="ARBA" id="ARBA00022692"/>
    </source>
</evidence>
<dbReference type="Pfam" id="PF04191">
    <property type="entry name" value="PEMT"/>
    <property type="match status" value="1"/>
</dbReference>
<evidence type="ECO:0000256" key="9">
    <source>
        <dbReference type="SAM" id="MobiDB-lite"/>
    </source>
</evidence>
<keyword evidence="11" id="KW-1185">Reference proteome</keyword>
<dbReference type="EMBL" id="VWRR01000001">
    <property type="protein sequence ID" value="KAF6005478.1"/>
    <property type="molecule type" value="Genomic_DNA"/>
</dbReference>
<name>A0A7J7IR26_9RHOD</name>
<keyword evidence="3" id="KW-0812">Transmembrane</keyword>
<evidence type="ECO:0000313" key="10">
    <source>
        <dbReference type="EMBL" id="KAF6005478.1"/>
    </source>
</evidence>
<reference evidence="10 11" key="1">
    <citation type="journal article" date="2020" name="J. Phycol.">
        <title>Comparative genome analysis reveals Cyanidiococcus gen. nov., a new extremophilic red algal genus sister to Cyanidioschyzon (Cyanidioschyzonaceae, Rhodophyta).</title>
        <authorList>
            <person name="Liu S.-L."/>
            <person name="Chiang Y.-R."/>
            <person name="Yoon H.S."/>
            <person name="Fu H.-Y."/>
        </authorList>
    </citation>
    <scope>NUCLEOTIDE SEQUENCE [LARGE SCALE GENOMIC DNA]</scope>
    <source>
        <strain evidence="10 11">THAL066</strain>
    </source>
</reference>
<comment type="caution">
    <text evidence="10">The sequence shown here is derived from an EMBL/GenBank/DDBJ whole genome shotgun (WGS) entry which is preliminary data.</text>
</comment>
<protein>
    <submittedName>
        <fullName evidence="10">Phosphatidylethanolamine N-methyltransferase</fullName>
    </submittedName>
</protein>
<dbReference type="PANTHER" id="PTHR32138:SF0">
    <property type="entry name" value="PHOSPHATIDYLETHANOLAMINE N-METHYLTRANSFERASE"/>
    <property type="match status" value="1"/>
</dbReference>
<keyword evidence="10" id="KW-0489">Methyltransferase</keyword>
<dbReference type="UniPathway" id="UPA00753"/>
<evidence type="ECO:0000256" key="1">
    <source>
        <dbReference type="ARBA" id="ARBA00004127"/>
    </source>
</evidence>
<evidence type="ECO:0000256" key="6">
    <source>
        <dbReference type="ARBA" id="ARBA00023136"/>
    </source>
</evidence>
<dbReference type="AlphaFoldDB" id="A0A7J7IR26"/>
<evidence type="ECO:0000256" key="4">
    <source>
        <dbReference type="ARBA" id="ARBA00022989"/>
    </source>
</evidence>
<organism evidence="10 11">
    <name type="scientific">Cyanidiococcus yangmingshanensis</name>
    <dbReference type="NCBI Taxonomy" id="2690220"/>
    <lineage>
        <taxon>Eukaryota</taxon>
        <taxon>Rhodophyta</taxon>
        <taxon>Bangiophyceae</taxon>
        <taxon>Cyanidiales</taxon>
        <taxon>Cyanidiaceae</taxon>
        <taxon>Cyanidiococcus</taxon>
    </lineage>
</organism>
<evidence type="ECO:0000256" key="2">
    <source>
        <dbReference type="ARBA" id="ARBA00022516"/>
    </source>
</evidence>
<keyword evidence="10" id="KW-0808">Transferase</keyword>
<feature type="compositionally biased region" description="Basic residues" evidence="9">
    <location>
        <begin position="14"/>
        <end position="29"/>
    </location>
</feature>
<feature type="compositionally biased region" description="Low complexity" evidence="9">
    <location>
        <begin position="30"/>
        <end position="47"/>
    </location>
</feature>
<proteinExistence type="predicted"/>
<keyword evidence="7" id="KW-0594">Phospholipid biosynthesis</keyword>
<dbReference type="GO" id="GO:0032259">
    <property type="term" value="P:methylation"/>
    <property type="evidence" value="ECO:0007669"/>
    <property type="project" value="UniProtKB-KW"/>
</dbReference>
<keyword evidence="6" id="KW-0472">Membrane</keyword>
<sequence length="392" mass="44512">MELGMDDAELHTLAGRRRNQRGRKSRRTPSRAPSTSSLSDEASSLRSGDARARRRALGSCLRSDTDDLTQTSVQTRFHASMIGEKAAESQLVGGLATTVSATEGAPAVSCSSLTHSSVPVLSVKTESLRPRYGTGLISSERFRVPATKSMTALVFDAWSWGPLEYLLHILLLLQLLATVRWFPVLDSWCADPQSNSRSNGVVASVMLFFCWRLAYNVGLGCLLRMQSQRAVMTHWWTNLSPVWKRWVRRCFRSSIVLEPRSSGEPPVDAETRRQQQLLPVDFEAWVAFRCLATIILANDGWSYLLLCYRVFHWPVVENWFLRPDMWLCYLLGAALIGFSFWAKTSAHRVVGDFAWYWGDFFFLMEGELTFDGVFELFPHPMYTVGYTAYYWL</sequence>
<dbReference type="GO" id="GO:0004608">
    <property type="term" value="F:phosphatidylethanolamine N-methyltransferase activity"/>
    <property type="evidence" value="ECO:0007669"/>
    <property type="project" value="TreeGrafter"/>
</dbReference>
<dbReference type="GO" id="GO:0012505">
    <property type="term" value="C:endomembrane system"/>
    <property type="evidence" value="ECO:0007669"/>
    <property type="project" value="UniProtKB-SubCell"/>
</dbReference>
<feature type="region of interest" description="Disordered" evidence="9">
    <location>
        <begin position="1"/>
        <end position="51"/>
    </location>
</feature>
<dbReference type="GO" id="GO:0006656">
    <property type="term" value="P:phosphatidylcholine biosynthetic process"/>
    <property type="evidence" value="ECO:0007669"/>
    <property type="project" value="UniProtKB-UniPathway"/>
</dbReference>
<evidence type="ECO:0000256" key="7">
    <source>
        <dbReference type="ARBA" id="ARBA00023209"/>
    </source>
</evidence>
<gene>
    <name evidence="10" type="primary">CHO2_2</name>
    <name evidence="10" type="ORF">F1559_005082</name>
</gene>
<dbReference type="InterPro" id="IPR007318">
    <property type="entry name" value="Phopholipid_MeTrfase"/>
</dbReference>
<comment type="subcellular location">
    <subcellularLocation>
        <location evidence="1">Endomembrane system</location>
        <topology evidence="1">Multi-pass membrane protein</topology>
    </subcellularLocation>
</comment>
<dbReference type="OrthoDB" id="4583at2759"/>
<keyword evidence="2" id="KW-0444">Lipid biosynthesis</keyword>
<dbReference type="PANTHER" id="PTHR32138">
    <property type="entry name" value="PHOSPHATIDYLETHANOLAMINE N-METHYLTRANSFERASE"/>
    <property type="match status" value="1"/>
</dbReference>
<accession>A0A7J7IR26</accession>